<accession>A0ABY0K3I0</accession>
<dbReference type="CDD" id="cd04301">
    <property type="entry name" value="NAT_SF"/>
    <property type="match status" value="1"/>
</dbReference>
<dbReference type="InterPro" id="IPR000182">
    <property type="entry name" value="GNAT_dom"/>
</dbReference>
<gene>
    <name evidence="4" type="ORF">GA0071312_0013</name>
</gene>
<dbReference type="Gene3D" id="3.40.630.30">
    <property type="match status" value="1"/>
</dbReference>
<organism evidence="4 5">
    <name type="scientific">Saliniramus fredricksonii</name>
    <dbReference type="NCBI Taxonomy" id="1653334"/>
    <lineage>
        <taxon>Bacteria</taxon>
        <taxon>Pseudomonadati</taxon>
        <taxon>Pseudomonadota</taxon>
        <taxon>Alphaproteobacteria</taxon>
        <taxon>Hyphomicrobiales</taxon>
        <taxon>Salinarimonadaceae</taxon>
        <taxon>Saliniramus</taxon>
    </lineage>
</organism>
<dbReference type="InterPro" id="IPR016181">
    <property type="entry name" value="Acyl_CoA_acyltransferase"/>
</dbReference>
<dbReference type="PANTHER" id="PTHR10545:SF29">
    <property type="entry name" value="GH14572P-RELATED"/>
    <property type="match status" value="1"/>
</dbReference>
<dbReference type="PANTHER" id="PTHR10545">
    <property type="entry name" value="DIAMINE N-ACETYLTRANSFERASE"/>
    <property type="match status" value="1"/>
</dbReference>
<feature type="domain" description="N-acetyltransferase" evidence="3">
    <location>
        <begin position="5"/>
        <end position="154"/>
    </location>
</feature>
<reference evidence="4 5" key="1">
    <citation type="submission" date="2016-08" db="EMBL/GenBank/DDBJ databases">
        <authorList>
            <person name="Varghese N."/>
            <person name="Submissions Spin"/>
        </authorList>
    </citation>
    <scope>NUCLEOTIDE SEQUENCE [LARGE SCALE GENOMIC DNA]</scope>
    <source>
        <strain evidence="4 5">HL-109</strain>
    </source>
</reference>
<dbReference type="Pfam" id="PF00583">
    <property type="entry name" value="Acetyltransf_1"/>
    <property type="match status" value="1"/>
</dbReference>
<dbReference type="PROSITE" id="PS51186">
    <property type="entry name" value="GNAT"/>
    <property type="match status" value="1"/>
</dbReference>
<name>A0ABY0K3I0_9HYPH</name>
<dbReference type="Proteomes" id="UP000182800">
    <property type="component" value="Unassembled WGS sequence"/>
</dbReference>
<proteinExistence type="predicted"/>
<comment type="caution">
    <text evidence="4">The sequence shown here is derived from an EMBL/GenBank/DDBJ whole genome shotgun (WGS) entry which is preliminary data.</text>
</comment>
<sequence length="160" mass="17879">MDAQCLIRRADPGDLDTLYDLFEEHAAYEGLPFSGHGRRDSLAAMMFEEPARIFGWVAVVDHKISGYMTATIDCSTWNASPFIYMDCLYLRERYRGLGLGRILVQELAAFARGRGCAQIQWHTPPDNALGIGFYRRIGASQLPKVRFFLDVPGDEVGGGN</sequence>
<keyword evidence="1" id="KW-0808">Transferase</keyword>
<keyword evidence="5" id="KW-1185">Reference proteome</keyword>
<dbReference type="EMBL" id="FMBM01000001">
    <property type="protein sequence ID" value="SCC77985.1"/>
    <property type="molecule type" value="Genomic_DNA"/>
</dbReference>
<dbReference type="InterPro" id="IPR051016">
    <property type="entry name" value="Diverse_Substrate_AcTransf"/>
</dbReference>
<evidence type="ECO:0000256" key="1">
    <source>
        <dbReference type="ARBA" id="ARBA00022679"/>
    </source>
</evidence>
<dbReference type="SUPFAM" id="SSF55729">
    <property type="entry name" value="Acyl-CoA N-acyltransferases (Nat)"/>
    <property type="match status" value="1"/>
</dbReference>
<keyword evidence="2" id="KW-0012">Acyltransferase</keyword>
<protein>
    <submittedName>
        <fullName evidence="4">Acetyltransferase (GNAT) family protein</fullName>
    </submittedName>
</protein>
<evidence type="ECO:0000313" key="4">
    <source>
        <dbReference type="EMBL" id="SCC77985.1"/>
    </source>
</evidence>
<evidence type="ECO:0000313" key="5">
    <source>
        <dbReference type="Proteomes" id="UP000182800"/>
    </source>
</evidence>
<evidence type="ECO:0000259" key="3">
    <source>
        <dbReference type="PROSITE" id="PS51186"/>
    </source>
</evidence>
<evidence type="ECO:0000256" key="2">
    <source>
        <dbReference type="ARBA" id="ARBA00023315"/>
    </source>
</evidence>